<gene>
    <name evidence="1" type="ORF">GYMLUDRAFT_48723</name>
</gene>
<dbReference type="OrthoDB" id="674604at2759"/>
<sequence>MTNRNLDLPMEGVESGNVHISNTYNIGAMFDGASHFTISGSTFQGQQAIYETGRLQGEANAAAPAGYIPGMTDLGPASPFFTGREDVLLELANYFTSLEFSQFHERKIFVLYGIGGAGKTQTALKFINTFRNRFTKCYMIVADSEESIKWMGSWA</sequence>
<keyword evidence="2" id="KW-1185">Reference proteome</keyword>
<dbReference type="SUPFAM" id="SSF52540">
    <property type="entry name" value="P-loop containing nucleoside triphosphate hydrolases"/>
    <property type="match status" value="1"/>
</dbReference>
<proteinExistence type="predicted"/>
<accession>A0A0D0BXP0</accession>
<dbReference type="EMBL" id="KN834815">
    <property type="protein sequence ID" value="KIK54574.1"/>
    <property type="molecule type" value="Genomic_DNA"/>
</dbReference>
<protein>
    <submittedName>
        <fullName evidence="1">Uncharacterized protein</fullName>
    </submittedName>
</protein>
<evidence type="ECO:0000313" key="2">
    <source>
        <dbReference type="Proteomes" id="UP000053593"/>
    </source>
</evidence>
<reference evidence="1 2" key="1">
    <citation type="submission" date="2014-04" db="EMBL/GenBank/DDBJ databases">
        <title>Evolutionary Origins and Diversification of the Mycorrhizal Mutualists.</title>
        <authorList>
            <consortium name="DOE Joint Genome Institute"/>
            <consortium name="Mycorrhizal Genomics Consortium"/>
            <person name="Kohler A."/>
            <person name="Kuo A."/>
            <person name="Nagy L.G."/>
            <person name="Floudas D."/>
            <person name="Copeland A."/>
            <person name="Barry K.W."/>
            <person name="Cichocki N."/>
            <person name="Veneault-Fourrey C."/>
            <person name="LaButti K."/>
            <person name="Lindquist E.A."/>
            <person name="Lipzen A."/>
            <person name="Lundell T."/>
            <person name="Morin E."/>
            <person name="Murat C."/>
            <person name="Riley R."/>
            <person name="Ohm R."/>
            <person name="Sun H."/>
            <person name="Tunlid A."/>
            <person name="Henrissat B."/>
            <person name="Grigoriev I.V."/>
            <person name="Hibbett D.S."/>
            <person name="Martin F."/>
        </authorList>
    </citation>
    <scope>NUCLEOTIDE SEQUENCE [LARGE SCALE GENOMIC DNA]</scope>
    <source>
        <strain evidence="1 2">FD-317 M1</strain>
    </source>
</reference>
<organism evidence="1 2">
    <name type="scientific">Collybiopsis luxurians FD-317 M1</name>
    <dbReference type="NCBI Taxonomy" id="944289"/>
    <lineage>
        <taxon>Eukaryota</taxon>
        <taxon>Fungi</taxon>
        <taxon>Dikarya</taxon>
        <taxon>Basidiomycota</taxon>
        <taxon>Agaricomycotina</taxon>
        <taxon>Agaricomycetes</taxon>
        <taxon>Agaricomycetidae</taxon>
        <taxon>Agaricales</taxon>
        <taxon>Marasmiineae</taxon>
        <taxon>Omphalotaceae</taxon>
        <taxon>Collybiopsis</taxon>
        <taxon>Collybiopsis luxurians</taxon>
    </lineage>
</organism>
<dbReference type="Gene3D" id="3.40.50.300">
    <property type="entry name" value="P-loop containing nucleotide triphosphate hydrolases"/>
    <property type="match status" value="1"/>
</dbReference>
<dbReference type="Proteomes" id="UP000053593">
    <property type="component" value="Unassembled WGS sequence"/>
</dbReference>
<evidence type="ECO:0000313" key="1">
    <source>
        <dbReference type="EMBL" id="KIK54574.1"/>
    </source>
</evidence>
<name>A0A0D0BXP0_9AGAR</name>
<dbReference type="AlphaFoldDB" id="A0A0D0BXP0"/>
<dbReference type="InterPro" id="IPR027417">
    <property type="entry name" value="P-loop_NTPase"/>
</dbReference>
<dbReference type="HOGENOM" id="CLU_149476_0_0_1"/>